<organism evidence="1 2">
    <name type="scientific">Glarea lozoyensis (strain ATCC 74030 / MF5533)</name>
    <dbReference type="NCBI Taxonomy" id="1104152"/>
    <lineage>
        <taxon>Eukaryota</taxon>
        <taxon>Fungi</taxon>
        <taxon>Dikarya</taxon>
        <taxon>Ascomycota</taxon>
        <taxon>Pezizomycotina</taxon>
        <taxon>Leotiomycetes</taxon>
        <taxon>Helotiales</taxon>
        <taxon>Helotiaceae</taxon>
        <taxon>Glarea</taxon>
    </lineage>
</organism>
<proteinExistence type="predicted"/>
<dbReference type="Proteomes" id="UP000005446">
    <property type="component" value="Unassembled WGS sequence"/>
</dbReference>
<dbReference type="HOGENOM" id="CLU_2558489_0_0_1"/>
<protein>
    <submittedName>
        <fullName evidence="1">Uncharacterized protein</fullName>
    </submittedName>
</protein>
<comment type="caution">
    <text evidence="1">The sequence shown here is derived from an EMBL/GenBank/DDBJ whole genome shotgun (WGS) entry which is preliminary data.</text>
</comment>
<reference evidence="1 2" key="1">
    <citation type="journal article" date="2012" name="Eukaryot. Cell">
        <title>Genome sequence of the fungus Glarea lozoyensis: the first genome sequence of a species from the Helotiaceae family.</title>
        <authorList>
            <person name="Youssar L."/>
            <person name="Gruening B.A."/>
            <person name="Erxleben A."/>
            <person name="Guenther S."/>
            <person name="Huettel W."/>
        </authorList>
    </citation>
    <scope>NUCLEOTIDE SEQUENCE [LARGE SCALE GENOMIC DNA]</scope>
    <source>
        <strain evidence="2">ATCC 74030 / MF5533</strain>
    </source>
</reference>
<dbReference type="InParanoid" id="H0EZC6"/>
<evidence type="ECO:0000313" key="1">
    <source>
        <dbReference type="EMBL" id="EHK96105.1"/>
    </source>
</evidence>
<dbReference type="AlphaFoldDB" id="H0EZC6"/>
<sequence length="82" mass="9547">MWKEVDIREILFEICHDLCQVLKLRFEDDVLGVETDMVEDAAEFFLLKSLIHGIPPQSRKNCSWVEDILLLPDVAAFFEPLL</sequence>
<dbReference type="EMBL" id="AGUE01000280">
    <property type="protein sequence ID" value="EHK96105.1"/>
    <property type="molecule type" value="Genomic_DNA"/>
</dbReference>
<accession>H0EZC6</accession>
<name>H0EZC6_GLAL7</name>
<keyword evidence="2" id="KW-1185">Reference proteome</keyword>
<evidence type="ECO:0000313" key="2">
    <source>
        <dbReference type="Proteomes" id="UP000005446"/>
    </source>
</evidence>
<gene>
    <name evidence="1" type="ORF">M7I_8189</name>
</gene>